<sequence>MSPTIYYILCVLLSLMVLGGISMMSRVKTAVMGNTLSAVAMLGGIILTLVYNEILPAWSVYIFLIIGAGIGWTMAQRVKMIQMPQMVALLNGVGGAASALVGILSLAAIGINPNNNTAADYPIFSQATGMLALTVGMITLVGSLIAAGKLHKLLPQRPVIWPNHSMFTSLLLILTVGFVVLGSVSIEGFPLFWAIIGGLFFSSLFGLFFSIRVGGADMPITISLLNSLSGVAGAIAGMAVGDILLVAVGGIVGASGLLLTQIMCRAMNRKLMSILMASGAKATPAATTPTTASKQEKGEVAAPTPIKAEKTAGSVLRDAKRVIIVPG</sequence>
<feature type="transmembrane region" description="Helical" evidence="2">
    <location>
        <begin position="218"/>
        <end position="237"/>
    </location>
</feature>
<accession>A0A0E2M4T6</accession>
<proteinExistence type="predicted"/>
<dbReference type="AlphaFoldDB" id="A0A0E2M4T6"/>
<gene>
    <name evidence="4" type="ORF">HMPREF1555_01378</name>
</gene>
<feature type="domain" description="NADP transhydrogenase beta-like" evidence="3">
    <location>
        <begin position="8"/>
        <end position="327"/>
    </location>
</feature>
<feature type="transmembrane region" description="Helical" evidence="2">
    <location>
        <begin position="87"/>
        <end position="111"/>
    </location>
</feature>
<dbReference type="InterPro" id="IPR034300">
    <property type="entry name" value="PNTB-like"/>
</dbReference>
<keyword evidence="2" id="KW-0472">Membrane</keyword>
<evidence type="ECO:0000313" key="4">
    <source>
        <dbReference type="EMBL" id="ERJ65483.1"/>
    </source>
</evidence>
<feature type="transmembrane region" description="Helical" evidence="2">
    <location>
        <begin position="123"/>
        <end position="146"/>
    </location>
</feature>
<dbReference type="Pfam" id="PF02233">
    <property type="entry name" value="PNTB"/>
    <property type="match status" value="1"/>
</dbReference>
<feature type="transmembrane region" description="Helical" evidence="2">
    <location>
        <begin position="6"/>
        <end position="24"/>
    </location>
</feature>
<dbReference type="PANTHER" id="PTHR44758">
    <property type="entry name" value="NAD(P) TRANSHYDROGENASE SUBUNIT BETA"/>
    <property type="match status" value="1"/>
</dbReference>
<protein>
    <submittedName>
        <fullName evidence="4">NAD(P) transhydrogenase beta subunit</fullName>
    </submittedName>
</protein>
<feature type="transmembrane region" description="Helical" evidence="2">
    <location>
        <begin position="243"/>
        <end position="264"/>
    </location>
</feature>
<feature type="transmembrane region" description="Helical" evidence="2">
    <location>
        <begin position="31"/>
        <end position="51"/>
    </location>
</feature>
<evidence type="ECO:0000256" key="1">
    <source>
        <dbReference type="ARBA" id="ARBA00023027"/>
    </source>
</evidence>
<evidence type="ECO:0000259" key="3">
    <source>
        <dbReference type="Pfam" id="PF02233"/>
    </source>
</evidence>
<feature type="transmembrane region" description="Helical" evidence="2">
    <location>
        <begin position="192"/>
        <end position="211"/>
    </location>
</feature>
<name>A0A0E2M4T6_PORGN</name>
<feature type="transmembrane region" description="Helical" evidence="2">
    <location>
        <begin position="57"/>
        <end position="75"/>
    </location>
</feature>
<keyword evidence="1" id="KW-0520">NAD</keyword>
<feature type="non-terminal residue" evidence="4">
    <location>
        <position position="327"/>
    </location>
</feature>
<keyword evidence="2" id="KW-1133">Transmembrane helix</keyword>
<dbReference type="PANTHER" id="PTHR44758:SF1">
    <property type="entry name" value="NAD(P) TRANSHYDROGENASE SUBUNIT BETA"/>
    <property type="match status" value="1"/>
</dbReference>
<dbReference type="Proteomes" id="UP000016630">
    <property type="component" value="Unassembled WGS sequence"/>
</dbReference>
<dbReference type="RefSeq" id="WP_021665616.1">
    <property type="nucleotide sequence ID" value="NZ_KI259192.1"/>
</dbReference>
<keyword evidence="2" id="KW-0812">Transmembrane</keyword>
<evidence type="ECO:0000313" key="5">
    <source>
        <dbReference type="Proteomes" id="UP000016630"/>
    </source>
</evidence>
<reference evidence="4 5" key="1">
    <citation type="submission" date="2013-06" db="EMBL/GenBank/DDBJ databases">
        <authorList>
            <person name="Weinstock G."/>
            <person name="Sodergren E."/>
            <person name="Lobos E.A."/>
            <person name="Fulton L."/>
            <person name="Fulton R."/>
            <person name="Courtney L."/>
            <person name="Fronick C."/>
            <person name="O'Laughlin M."/>
            <person name="Godfrey J."/>
            <person name="Wilson R.M."/>
            <person name="Miner T."/>
            <person name="Farmer C."/>
            <person name="Delehaunty K."/>
            <person name="Cordes M."/>
            <person name="Minx P."/>
            <person name="Tomlinson C."/>
            <person name="Chen J."/>
            <person name="Wollam A."/>
            <person name="Pepin K.H."/>
            <person name="Bhonagiri V."/>
            <person name="Zhang X."/>
            <person name="Warren W."/>
            <person name="Mitreva M."/>
            <person name="Mardis E.R."/>
            <person name="Wilson R.K."/>
        </authorList>
    </citation>
    <scope>NUCLEOTIDE SEQUENCE [LARGE SCALE GENOMIC DNA]</scope>
    <source>
        <strain evidence="4 5">F0570</strain>
    </source>
</reference>
<dbReference type="HOGENOM" id="CLU_007866_0_0_10"/>
<evidence type="ECO:0000256" key="2">
    <source>
        <dbReference type="SAM" id="Phobius"/>
    </source>
</evidence>
<dbReference type="EMBL" id="AWUW01000101">
    <property type="protein sequence ID" value="ERJ65483.1"/>
    <property type="molecule type" value="Genomic_DNA"/>
</dbReference>
<feature type="transmembrane region" description="Helical" evidence="2">
    <location>
        <begin position="167"/>
        <end position="186"/>
    </location>
</feature>
<organism evidence="4 5">
    <name type="scientific">Porphyromonas gingivalis F0570</name>
    <dbReference type="NCBI Taxonomy" id="1227271"/>
    <lineage>
        <taxon>Bacteria</taxon>
        <taxon>Pseudomonadati</taxon>
        <taxon>Bacteroidota</taxon>
        <taxon>Bacteroidia</taxon>
        <taxon>Bacteroidales</taxon>
        <taxon>Porphyromonadaceae</taxon>
        <taxon>Porphyromonas</taxon>
    </lineage>
</organism>
<comment type="caution">
    <text evidence="4">The sequence shown here is derived from an EMBL/GenBank/DDBJ whole genome shotgun (WGS) entry which is preliminary data.</text>
</comment>